<feature type="transmembrane region" description="Helical" evidence="1">
    <location>
        <begin position="325"/>
        <end position="344"/>
    </location>
</feature>
<feature type="transmembrane region" description="Helical" evidence="1">
    <location>
        <begin position="71"/>
        <end position="94"/>
    </location>
</feature>
<keyword evidence="1" id="KW-0812">Transmembrane</keyword>
<comment type="caution">
    <text evidence="2">The sequence shown here is derived from an EMBL/GenBank/DDBJ whole genome shotgun (WGS) entry which is preliminary data.</text>
</comment>
<feature type="transmembrane region" description="Helical" evidence="1">
    <location>
        <begin position="298"/>
        <end position="319"/>
    </location>
</feature>
<evidence type="ECO:0000313" key="3">
    <source>
        <dbReference type="Proteomes" id="UP001652442"/>
    </source>
</evidence>
<feature type="transmembrane region" description="Helical" evidence="1">
    <location>
        <begin position="364"/>
        <end position="383"/>
    </location>
</feature>
<feature type="transmembrane region" description="Helical" evidence="1">
    <location>
        <begin position="182"/>
        <end position="209"/>
    </location>
</feature>
<evidence type="ECO:0000313" key="2">
    <source>
        <dbReference type="EMBL" id="MCU6762586.1"/>
    </source>
</evidence>
<feature type="transmembrane region" description="Helical" evidence="1">
    <location>
        <begin position="115"/>
        <end position="142"/>
    </location>
</feature>
<accession>A0ABT2TLM0</accession>
<name>A0ABT2TLM0_9FIRM</name>
<dbReference type="EMBL" id="JAOQJQ010000003">
    <property type="protein sequence ID" value="MCU6762586.1"/>
    <property type="molecule type" value="Genomic_DNA"/>
</dbReference>
<feature type="transmembrane region" description="Helical" evidence="1">
    <location>
        <begin position="260"/>
        <end position="278"/>
    </location>
</feature>
<evidence type="ECO:0008006" key="4">
    <source>
        <dbReference type="Google" id="ProtNLM"/>
    </source>
</evidence>
<feature type="transmembrane region" description="Helical" evidence="1">
    <location>
        <begin position="148"/>
        <end position="170"/>
    </location>
</feature>
<evidence type="ECO:0000256" key="1">
    <source>
        <dbReference type="SAM" id="Phobius"/>
    </source>
</evidence>
<sequence length="677" mass="76431">MKSKTSCFNRTIFQKNINRFWPVWTLYLIILLVIIPLSLFMQTGASYPGLSESDITSLKLTSLASTLDTGLSVFLICLFSIICAIAMFSYLFSARSCNMIHALPLKRSELFTTNYVSGLLFLVIPQAVTFLSSLIICIIRGITNVEHLFFWLLYVMGMTFFFYTLSVFCCMLSGHICASAAYFVLILAVFRLIKFLLSNLLAAICFGFSSVDTTLFYDTSASQGEFLSPYTFLSYFVSVQTKTSDSGAAVSISLTGGRYILLYCIPAVLLLIFSAVLYQRRQLETSGDIVAVRWLKPVFRWLIACMAGLGTGYFFSELFFHTARYYFPALLILTAIFAGIWYFIAEMLLQKRFRVFKRKSVPQLIICIGITLGFLGCLKGDIFRFEETVPEKRNIEAVTVSSTQDFTTDDQDMIQQILDIHHEIVDHKQKYKKYQNNQDFFSYTALYSDTSYGDDSQDTAITSTGITLTYYLSDGSHLTRAYIIPVTKEAFSDSQSAASQLRKILSDTDIYLKNIICENYKDADLRGGNFSTLSLGKTIEEHNIELTSKQAKVIFEAYKKDLEEGSLALNIDDLNKETADTYYNTLSLIFYSEDGIKSPPSPEKYMNNDIVQPVFGGSYVTSISSGPDESLNTTDAYLQFNADCRHTIEALQTLGLITSESDLITGEQYDDYYSQYE</sequence>
<reference evidence="2 3" key="1">
    <citation type="journal article" date="2021" name="ISME Commun">
        <title>Automated analysis of genomic sequences facilitates high-throughput and comprehensive description of bacteria.</title>
        <authorList>
            <person name="Hitch T.C.A."/>
        </authorList>
    </citation>
    <scope>NUCLEOTIDE SEQUENCE [LARGE SCALE GENOMIC DNA]</scope>
    <source>
        <strain evidence="2 3">Sanger_109</strain>
    </source>
</reference>
<keyword evidence="1" id="KW-1133">Transmembrane helix</keyword>
<dbReference type="RefSeq" id="WP_158425285.1">
    <property type="nucleotide sequence ID" value="NZ_JAOQJQ010000003.1"/>
</dbReference>
<keyword evidence="3" id="KW-1185">Reference proteome</keyword>
<dbReference type="Proteomes" id="UP001652442">
    <property type="component" value="Unassembled WGS sequence"/>
</dbReference>
<organism evidence="2 3">
    <name type="scientific">Brotonthovivens ammoniilytica</name>
    <dbReference type="NCBI Taxonomy" id="2981725"/>
    <lineage>
        <taxon>Bacteria</taxon>
        <taxon>Bacillati</taxon>
        <taxon>Bacillota</taxon>
        <taxon>Clostridia</taxon>
        <taxon>Lachnospirales</taxon>
        <taxon>Lachnospiraceae</taxon>
        <taxon>Brotonthovivens</taxon>
    </lineage>
</organism>
<proteinExistence type="predicted"/>
<feature type="transmembrane region" description="Helical" evidence="1">
    <location>
        <begin position="21"/>
        <end position="41"/>
    </location>
</feature>
<gene>
    <name evidence="2" type="ORF">OCV88_09590</name>
</gene>
<protein>
    <recommendedName>
        <fullName evidence="4">ABC transporter permease</fullName>
    </recommendedName>
</protein>
<keyword evidence="1" id="KW-0472">Membrane</keyword>